<keyword evidence="3" id="KW-1185">Reference proteome</keyword>
<evidence type="ECO:0000313" key="2">
    <source>
        <dbReference type="EMBL" id="GAA4800488.1"/>
    </source>
</evidence>
<gene>
    <name evidence="2" type="ORF">GCM10023307_28580</name>
</gene>
<evidence type="ECO:0000256" key="1">
    <source>
        <dbReference type="SAM" id="Phobius"/>
    </source>
</evidence>
<protein>
    <recommendedName>
        <fullName evidence="4">Transmembrane protein</fullName>
    </recommendedName>
</protein>
<dbReference type="EMBL" id="BAABJE010000015">
    <property type="protein sequence ID" value="GAA4800488.1"/>
    <property type="molecule type" value="Genomic_DNA"/>
</dbReference>
<name>A0ABP9BYI0_9GAMM</name>
<reference evidence="3" key="1">
    <citation type="journal article" date="2019" name="Int. J. Syst. Evol. Microbiol.">
        <title>The Global Catalogue of Microorganisms (GCM) 10K type strain sequencing project: providing services to taxonomists for standard genome sequencing and annotation.</title>
        <authorList>
            <consortium name="The Broad Institute Genomics Platform"/>
            <consortium name="The Broad Institute Genome Sequencing Center for Infectious Disease"/>
            <person name="Wu L."/>
            <person name="Ma J."/>
        </authorList>
    </citation>
    <scope>NUCLEOTIDE SEQUENCE [LARGE SCALE GENOMIC DNA]</scope>
    <source>
        <strain evidence="3">JCM 18204</strain>
    </source>
</reference>
<dbReference type="Proteomes" id="UP001499959">
    <property type="component" value="Unassembled WGS sequence"/>
</dbReference>
<comment type="caution">
    <text evidence="2">The sequence shown here is derived from an EMBL/GenBank/DDBJ whole genome shotgun (WGS) entry which is preliminary data.</text>
</comment>
<organism evidence="2 3">
    <name type="scientific">Lysobacter hankyongensis</name>
    <dbReference type="NCBI Taxonomy" id="1176535"/>
    <lineage>
        <taxon>Bacteria</taxon>
        <taxon>Pseudomonadati</taxon>
        <taxon>Pseudomonadota</taxon>
        <taxon>Gammaproteobacteria</taxon>
        <taxon>Lysobacterales</taxon>
        <taxon>Lysobacteraceae</taxon>
        <taxon>Lysobacter</taxon>
    </lineage>
</organism>
<sequence length="165" mass="18417">MTPWRRALLLGIGLLWTAPNSLLGLIAGALSMPFGARPKLRTRDLALVFHGFPLGPGGVLTLGNVMLSTHGDLDALCTTYAHRAKWCVQPRTRIGDHERAHVLQYMTLGPLFLPLYFLFGGVSVRNRFERAADRYALTGRGWWPWLRANSKAETLRLGEPLERSP</sequence>
<keyword evidence="1" id="KW-0812">Transmembrane</keyword>
<accession>A0ABP9BYI0</accession>
<keyword evidence="1" id="KW-0472">Membrane</keyword>
<keyword evidence="1" id="KW-1133">Transmembrane helix</keyword>
<evidence type="ECO:0008006" key="4">
    <source>
        <dbReference type="Google" id="ProtNLM"/>
    </source>
</evidence>
<proteinExistence type="predicted"/>
<evidence type="ECO:0000313" key="3">
    <source>
        <dbReference type="Proteomes" id="UP001499959"/>
    </source>
</evidence>
<feature type="transmembrane region" description="Helical" evidence="1">
    <location>
        <begin position="102"/>
        <end position="124"/>
    </location>
</feature>